<dbReference type="OrthoDB" id="9811671at2"/>
<name>A0A1N7KRQ2_9RHOB</name>
<feature type="domain" description="DUF2147" evidence="2">
    <location>
        <begin position="25"/>
        <end position="126"/>
    </location>
</feature>
<keyword evidence="4" id="KW-1185">Reference proteome</keyword>
<dbReference type="EMBL" id="FTOT01000001">
    <property type="protein sequence ID" value="SIS64269.1"/>
    <property type="molecule type" value="Genomic_DNA"/>
</dbReference>
<evidence type="ECO:0000259" key="2">
    <source>
        <dbReference type="Pfam" id="PF09917"/>
    </source>
</evidence>
<evidence type="ECO:0000313" key="3">
    <source>
        <dbReference type="EMBL" id="SIS64269.1"/>
    </source>
</evidence>
<dbReference type="PANTHER" id="PTHR36919:SF2">
    <property type="entry name" value="BLL6627 PROTEIN"/>
    <property type="match status" value="1"/>
</dbReference>
<feature type="chain" id="PRO_5013383398" evidence="1">
    <location>
        <begin position="20"/>
        <end position="128"/>
    </location>
</feature>
<dbReference type="PANTHER" id="PTHR36919">
    <property type="entry name" value="BLR1215 PROTEIN"/>
    <property type="match status" value="1"/>
</dbReference>
<dbReference type="Gene3D" id="2.40.128.520">
    <property type="match status" value="1"/>
</dbReference>
<dbReference type="RefSeq" id="WP_076528555.1">
    <property type="nucleotide sequence ID" value="NZ_BMEH01000001.1"/>
</dbReference>
<sequence>MKHILRAAALVLLATPALAADPVEGLWQTEADDGAYAHVQLAPCGQAICGTIKRTFDASGEYKSPNIGKQLVIGMVPQGGGKYQGQVWRPSNDKIYVGKIEHAGNSLRLAGCIAGGLLCSRQTWQRIK</sequence>
<dbReference type="Pfam" id="PF09917">
    <property type="entry name" value="DUF2147"/>
    <property type="match status" value="1"/>
</dbReference>
<proteinExistence type="predicted"/>
<reference evidence="3 4" key="1">
    <citation type="submission" date="2017-01" db="EMBL/GenBank/DDBJ databases">
        <authorList>
            <person name="Mah S.A."/>
            <person name="Swanson W.J."/>
            <person name="Moy G.W."/>
            <person name="Vacquier V.D."/>
        </authorList>
    </citation>
    <scope>NUCLEOTIDE SEQUENCE [LARGE SCALE GENOMIC DNA]</scope>
    <source>
        <strain evidence="3 4">DSM 26375</strain>
    </source>
</reference>
<evidence type="ECO:0000313" key="4">
    <source>
        <dbReference type="Proteomes" id="UP000186141"/>
    </source>
</evidence>
<dbReference type="AlphaFoldDB" id="A0A1N7KRQ2"/>
<protein>
    <submittedName>
        <fullName evidence="3">Uncharacterized conserved protein, DUF2147 family</fullName>
    </submittedName>
</protein>
<organism evidence="3 4">
    <name type="scientific">Gemmobacter megaterium</name>
    <dbReference type="NCBI Taxonomy" id="1086013"/>
    <lineage>
        <taxon>Bacteria</taxon>
        <taxon>Pseudomonadati</taxon>
        <taxon>Pseudomonadota</taxon>
        <taxon>Alphaproteobacteria</taxon>
        <taxon>Rhodobacterales</taxon>
        <taxon>Paracoccaceae</taxon>
        <taxon>Gemmobacter</taxon>
    </lineage>
</organism>
<dbReference type="STRING" id="1086013.SAMN05421774_101636"/>
<gene>
    <name evidence="3" type="ORF">SAMN05421774_101636</name>
</gene>
<feature type="signal peptide" evidence="1">
    <location>
        <begin position="1"/>
        <end position="19"/>
    </location>
</feature>
<evidence type="ECO:0000256" key="1">
    <source>
        <dbReference type="SAM" id="SignalP"/>
    </source>
</evidence>
<keyword evidence="1" id="KW-0732">Signal</keyword>
<dbReference type="Proteomes" id="UP000186141">
    <property type="component" value="Unassembled WGS sequence"/>
</dbReference>
<accession>A0A1N7KRQ2</accession>
<dbReference type="InterPro" id="IPR019223">
    <property type="entry name" value="DUF2147"/>
</dbReference>